<evidence type="ECO:0000313" key="1">
    <source>
        <dbReference type="EMBL" id="MEI2681498.1"/>
    </source>
</evidence>
<evidence type="ECO:0000313" key="2">
    <source>
        <dbReference type="Proteomes" id="UP001306592"/>
    </source>
</evidence>
<keyword evidence="2" id="KW-1185">Reference proteome</keyword>
<organism evidence="1 2">
    <name type="scientific">Erwinia aphidicola</name>
    <dbReference type="NCBI Taxonomy" id="68334"/>
    <lineage>
        <taxon>Bacteria</taxon>
        <taxon>Pseudomonadati</taxon>
        <taxon>Pseudomonadota</taxon>
        <taxon>Gammaproteobacteria</taxon>
        <taxon>Enterobacterales</taxon>
        <taxon>Erwiniaceae</taxon>
        <taxon>Erwinia</taxon>
    </lineage>
</organism>
<dbReference type="EMBL" id="JBANEI010000003">
    <property type="protein sequence ID" value="MEI2681498.1"/>
    <property type="molecule type" value="Genomic_DNA"/>
</dbReference>
<name>A0ABU8DDA2_ERWAP</name>
<protein>
    <submittedName>
        <fullName evidence="1">Cellulose biosynthesis protein BcsF</fullName>
    </submittedName>
</protein>
<sequence length="63" mass="7589">MMLMDWVQIVTLLLLILLLLKPLYSRWLPKKWRGLRHRVLPPRALKYEGTWRRKTSGTDSKKS</sequence>
<dbReference type="RefSeq" id="WP_336202775.1">
    <property type="nucleotide sequence ID" value="NZ_JBANEI010000003.1"/>
</dbReference>
<comment type="caution">
    <text evidence="1">The sequence shown here is derived from an EMBL/GenBank/DDBJ whole genome shotgun (WGS) entry which is preliminary data.</text>
</comment>
<dbReference type="Proteomes" id="UP001306592">
    <property type="component" value="Unassembled WGS sequence"/>
</dbReference>
<gene>
    <name evidence="1" type="primary">bcsF</name>
    <name evidence="1" type="ORF">V8N49_07430</name>
</gene>
<accession>A0ABU8DDA2</accession>
<proteinExistence type="predicted"/>
<dbReference type="Pfam" id="PF11120">
    <property type="entry name" value="CBP_BcsF"/>
    <property type="match status" value="1"/>
</dbReference>
<reference evidence="1 2" key="1">
    <citation type="submission" date="2024-02" db="EMBL/GenBank/DDBJ databases">
        <title>First report Erwinia aphidicola in onion in Chile.</title>
        <authorList>
            <person name="Valenzuela M."/>
            <person name="Pena M."/>
            <person name="Dutta B."/>
        </authorList>
    </citation>
    <scope>NUCLEOTIDE SEQUENCE [LARGE SCALE GENOMIC DNA]</scope>
    <source>
        <strain evidence="1 2">QCJ3A</strain>
    </source>
</reference>
<dbReference type="InterPro" id="IPR019995">
    <property type="entry name" value="Cellulose_BcsF/YhjT"/>
</dbReference>